<keyword evidence="7" id="KW-0003">3Fe-4S</keyword>
<proteinExistence type="predicted"/>
<accession>A0A1X0BSN2</accession>
<evidence type="ECO:0000256" key="4">
    <source>
        <dbReference type="ARBA" id="ARBA00022982"/>
    </source>
</evidence>
<dbReference type="SUPFAM" id="SSF54862">
    <property type="entry name" value="4Fe-4S ferredoxins"/>
    <property type="match status" value="1"/>
</dbReference>
<dbReference type="PANTHER" id="PTHR36923:SF3">
    <property type="entry name" value="FERREDOXIN"/>
    <property type="match status" value="1"/>
</dbReference>
<evidence type="ECO:0000256" key="5">
    <source>
        <dbReference type="ARBA" id="ARBA00023004"/>
    </source>
</evidence>
<keyword evidence="5 8" id="KW-0408">Iron</keyword>
<dbReference type="Proteomes" id="UP000466431">
    <property type="component" value="Chromosome"/>
</dbReference>
<keyword evidence="4 8" id="KW-0249">Electron transport</keyword>
<protein>
    <recommendedName>
        <fullName evidence="8">Ferredoxin</fullName>
    </recommendedName>
</protein>
<dbReference type="AlphaFoldDB" id="A0A1X0BSN2"/>
<sequence>MRVVVDRDRCEGNAMCVKYAPEVFELDDDDYAVAIVDPVPVELEAQAEKAVAECPRAALSRED</sequence>
<evidence type="ECO:0000256" key="3">
    <source>
        <dbReference type="ARBA" id="ARBA00022723"/>
    </source>
</evidence>
<evidence type="ECO:0000313" key="9">
    <source>
        <dbReference type="EMBL" id="BBY44721.1"/>
    </source>
</evidence>
<keyword evidence="3 8" id="KW-0479">Metal-binding</keyword>
<dbReference type="EMBL" id="AP022591">
    <property type="protein sequence ID" value="BBY44721.1"/>
    <property type="molecule type" value="Genomic_DNA"/>
</dbReference>
<evidence type="ECO:0000256" key="2">
    <source>
        <dbReference type="ARBA" id="ARBA00022448"/>
    </source>
</evidence>
<dbReference type="KEGG" id="mcee:MCEL_30160"/>
<keyword evidence="6 8" id="KW-0411">Iron-sulfur</keyword>
<dbReference type="RefSeq" id="WP_067217503.1">
    <property type="nucleotide sequence ID" value="NZ_AP022591.1"/>
</dbReference>
<dbReference type="PANTHER" id="PTHR36923">
    <property type="entry name" value="FERREDOXIN"/>
    <property type="match status" value="1"/>
</dbReference>
<comment type="function">
    <text evidence="8">Ferredoxins are iron-sulfur proteins that transfer electrons in a wide variety of metabolic reactions.</text>
</comment>
<dbReference type="PRINTS" id="PR00352">
    <property type="entry name" value="3FE4SFRDOXIN"/>
</dbReference>
<dbReference type="InterPro" id="IPR017896">
    <property type="entry name" value="4Fe4S_Fe-S-bd"/>
</dbReference>
<reference evidence="9 10" key="1">
    <citation type="journal article" date="2019" name="Emerg. Microbes Infect.">
        <title>Comprehensive subspecies identification of 175 nontuberculous mycobacteria species based on 7547 genomic profiles.</title>
        <authorList>
            <person name="Matsumoto Y."/>
            <person name="Kinjo T."/>
            <person name="Motooka D."/>
            <person name="Nabeya D."/>
            <person name="Jung N."/>
            <person name="Uechi K."/>
            <person name="Horii T."/>
            <person name="Iida T."/>
            <person name="Fujita J."/>
            <person name="Nakamura S."/>
        </authorList>
    </citation>
    <scope>NUCLEOTIDE SEQUENCE [LARGE SCALE GENOMIC DNA]</scope>
    <source>
        <strain evidence="9 10">JCM 18439</strain>
    </source>
</reference>
<organism evidence="9 10">
    <name type="scientific">Mycolicibacterium celeriflavum</name>
    <name type="common">Mycobacterium celeriflavum</name>
    <dbReference type="NCBI Taxonomy" id="1249101"/>
    <lineage>
        <taxon>Bacteria</taxon>
        <taxon>Bacillati</taxon>
        <taxon>Actinomycetota</taxon>
        <taxon>Actinomycetes</taxon>
        <taxon>Mycobacteriales</taxon>
        <taxon>Mycobacteriaceae</taxon>
        <taxon>Mycolicibacterium</taxon>
    </lineage>
</organism>
<dbReference type="GO" id="GO:0005506">
    <property type="term" value="F:iron ion binding"/>
    <property type="evidence" value="ECO:0007669"/>
    <property type="project" value="UniProtKB-UniRule"/>
</dbReference>
<dbReference type="GO" id="GO:0009055">
    <property type="term" value="F:electron transfer activity"/>
    <property type="evidence" value="ECO:0007669"/>
    <property type="project" value="UniProtKB-UniRule"/>
</dbReference>
<dbReference type="Gene3D" id="3.30.70.20">
    <property type="match status" value="1"/>
</dbReference>
<dbReference type="InterPro" id="IPR001080">
    <property type="entry name" value="3Fe4S_ferredoxin"/>
</dbReference>
<gene>
    <name evidence="9" type="primary">fdxD</name>
    <name evidence="9" type="ORF">MCEL_30160</name>
</gene>
<keyword evidence="2 8" id="KW-0813">Transport</keyword>
<evidence type="ECO:0000256" key="1">
    <source>
        <dbReference type="ARBA" id="ARBA00001927"/>
    </source>
</evidence>
<dbReference type="Pfam" id="PF13459">
    <property type="entry name" value="Fer4_15"/>
    <property type="match status" value="1"/>
</dbReference>
<evidence type="ECO:0000256" key="7">
    <source>
        <dbReference type="ARBA" id="ARBA00023291"/>
    </source>
</evidence>
<evidence type="ECO:0000313" key="10">
    <source>
        <dbReference type="Proteomes" id="UP000466431"/>
    </source>
</evidence>
<dbReference type="STRING" id="1249101.BST21_14575"/>
<evidence type="ECO:0000256" key="8">
    <source>
        <dbReference type="RuleBase" id="RU368020"/>
    </source>
</evidence>
<evidence type="ECO:0000256" key="6">
    <source>
        <dbReference type="ARBA" id="ARBA00023014"/>
    </source>
</evidence>
<dbReference type="InterPro" id="IPR051269">
    <property type="entry name" value="Fe-S_cluster_ET"/>
</dbReference>
<dbReference type="OrthoDB" id="3215002at2"/>
<dbReference type="GO" id="GO:0051538">
    <property type="term" value="F:3 iron, 4 sulfur cluster binding"/>
    <property type="evidence" value="ECO:0007669"/>
    <property type="project" value="UniProtKB-KW"/>
</dbReference>
<comment type="cofactor">
    <cofactor evidence="1">
        <name>[3Fe-4S] cluster</name>
        <dbReference type="ChEBI" id="CHEBI:21137"/>
    </cofactor>
</comment>
<dbReference type="PROSITE" id="PS51379">
    <property type="entry name" value="4FE4S_FER_2"/>
    <property type="match status" value="1"/>
</dbReference>
<name>A0A1X0BSN2_MYCCF</name>
<keyword evidence="10" id="KW-1185">Reference proteome</keyword>